<dbReference type="Proteomes" id="UP000294952">
    <property type="component" value="Unassembled WGS sequence"/>
</dbReference>
<dbReference type="AlphaFoldDB" id="A0A4R5X346"/>
<evidence type="ECO:0000313" key="4">
    <source>
        <dbReference type="Proteomes" id="UP000294952"/>
    </source>
</evidence>
<dbReference type="GO" id="GO:0006508">
    <property type="term" value="P:proteolysis"/>
    <property type="evidence" value="ECO:0007669"/>
    <property type="project" value="UniProtKB-KW"/>
</dbReference>
<dbReference type="Pfam" id="PF02517">
    <property type="entry name" value="Rce1-like"/>
    <property type="match status" value="1"/>
</dbReference>
<keyword evidence="3" id="KW-0482">Metalloprotease</keyword>
<proteinExistence type="predicted"/>
<evidence type="ECO:0000259" key="2">
    <source>
        <dbReference type="Pfam" id="PF02517"/>
    </source>
</evidence>
<dbReference type="GO" id="GO:0080120">
    <property type="term" value="P:CAAX-box protein maturation"/>
    <property type="evidence" value="ECO:0007669"/>
    <property type="project" value="UniProtKB-ARBA"/>
</dbReference>
<name>A0A4R5X346_9MYCO</name>
<evidence type="ECO:0000256" key="1">
    <source>
        <dbReference type="SAM" id="MobiDB-lite"/>
    </source>
</evidence>
<dbReference type="InterPro" id="IPR003675">
    <property type="entry name" value="Rce1/LyrA-like_dom"/>
</dbReference>
<accession>A0A4R5X346</accession>
<keyword evidence="3" id="KW-0645">Protease</keyword>
<dbReference type="EMBL" id="SDLP01000009">
    <property type="protein sequence ID" value="TDL04226.1"/>
    <property type="molecule type" value="Genomic_DNA"/>
</dbReference>
<dbReference type="InterPro" id="IPR015837">
    <property type="entry name" value="UCP026622_CAAX_protease"/>
</dbReference>
<feature type="domain" description="CAAX prenyl protease 2/Lysostaphin resistance protein A-like" evidence="2">
    <location>
        <begin position="128"/>
        <end position="222"/>
    </location>
</feature>
<dbReference type="GO" id="GO:0004175">
    <property type="term" value="F:endopeptidase activity"/>
    <property type="evidence" value="ECO:0007669"/>
    <property type="project" value="UniProtKB-ARBA"/>
</dbReference>
<gene>
    <name evidence="3" type="ORF">EUA04_23815</name>
</gene>
<feature type="region of interest" description="Disordered" evidence="1">
    <location>
        <begin position="1"/>
        <end position="26"/>
    </location>
</feature>
<comment type="caution">
    <text evidence="3">The sequence shown here is derived from an EMBL/GenBank/DDBJ whole genome shotgun (WGS) entry which is preliminary data.</text>
</comment>
<protein>
    <submittedName>
        <fullName evidence="3">CPBP family intramembrane metalloprotease</fullName>
    </submittedName>
</protein>
<dbReference type="PIRSF" id="PIRSF026622">
    <property type="entry name" value="Proteas_026622"/>
    <property type="match status" value="1"/>
</dbReference>
<reference evidence="3 4" key="1">
    <citation type="submission" date="2019-01" db="EMBL/GenBank/DDBJ databases">
        <title>High-quality-draft genome sequences of five non-tuberculosis mycobacteriaceae isolated from a nosocomial environment.</title>
        <authorList>
            <person name="Tiago I."/>
            <person name="Alarico S."/>
            <person name="Pereira S.G."/>
            <person name="Coelho C."/>
            <person name="Maranha A."/>
            <person name="Empadinhas N."/>
        </authorList>
    </citation>
    <scope>NUCLEOTIDE SEQUENCE [LARGE SCALE GENOMIC DNA]</scope>
    <source>
        <strain evidence="3 4">22DIII</strain>
    </source>
</reference>
<keyword evidence="3" id="KW-0378">Hydrolase</keyword>
<sequence>MGGGGATAGVDAGRHGTHQNCLGTHGVRGRSVNRERLHAFSVAGLLLGWSVLAPRVPRRWYPAPHVLLGAAAVATTDAPLGVRPPALTQGLRWGSAAAATVVAAVALSATLTPVRAGMAARKPPASPATWLLLHIPLGTVWSEEAGYRASLGSVAARAFGVTGGRLFTAAVFGLSHIPDARAARDSVPGTVLVTGAAGWVFSWLRDRSGSLAAPMLAHLAVNEAGAVAAVVFSRPIRD</sequence>
<organism evidence="3 4">
    <name type="scientific">Mycolicibacterium obuense</name>
    <dbReference type="NCBI Taxonomy" id="1807"/>
    <lineage>
        <taxon>Bacteria</taxon>
        <taxon>Bacillati</taxon>
        <taxon>Actinomycetota</taxon>
        <taxon>Actinomycetes</taxon>
        <taxon>Mycobacteriales</taxon>
        <taxon>Mycobacteriaceae</taxon>
        <taxon>Mycolicibacterium</taxon>
    </lineage>
</organism>
<evidence type="ECO:0000313" key="3">
    <source>
        <dbReference type="EMBL" id="TDL04226.1"/>
    </source>
</evidence>
<dbReference type="GO" id="GO:0008237">
    <property type="term" value="F:metallopeptidase activity"/>
    <property type="evidence" value="ECO:0007669"/>
    <property type="project" value="UniProtKB-KW"/>
</dbReference>